<dbReference type="GO" id="GO:0006053">
    <property type="term" value="P:N-acetylmannosamine catabolic process"/>
    <property type="evidence" value="ECO:0007669"/>
    <property type="project" value="TreeGrafter"/>
</dbReference>
<keyword evidence="5 7" id="KW-0413">Isomerase</keyword>
<dbReference type="FunFam" id="3.20.20.70:FF:000035">
    <property type="entry name" value="Putative N-acetylmannosamine-6-phosphate 2-epimerase"/>
    <property type="match status" value="1"/>
</dbReference>
<evidence type="ECO:0000313" key="9">
    <source>
        <dbReference type="Proteomes" id="UP000250642"/>
    </source>
</evidence>
<dbReference type="GO" id="GO:0019262">
    <property type="term" value="P:N-acetylneuraminate catabolic process"/>
    <property type="evidence" value="ECO:0007669"/>
    <property type="project" value="UniProtKB-UniRule"/>
</dbReference>
<dbReference type="SUPFAM" id="SSF51366">
    <property type="entry name" value="Ribulose-phoshate binding barrel"/>
    <property type="match status" value="1"/>
</dbReference>
<accession>A0A329QQ68</accession>
<dbReference type="UniPathway" id="UPA00629">
    <property type="reaction ID" value="UER00682"/>
</dbReference>
<dbReference type="GO" id="GO:0005975">
    <property type="term" value="P:carbohydrate metabolic process"/>
    <property type="evidence" value="ECO:0007669"/>
    <property type="project" value="UniProtKB-UniRule"/>
</dbReference>
<dbReference type="GO" id="GO:0005829">
    <property type="term" value="C:cytosol"/>
    <property type="evidence" value="ECO:0007669"/>
    <property type="project" value="TreeGrafter"/>
</dbReference>
<dbReference type="Pfam" id="PF04131">
    <property type="entry name" value="NanE"/>
    <property type="match status" value="1"/>
</dbReference>
<evidence type="ECO:0000313" key="8">
    <source>
        <dbReference type="EMBL" id="RAW12838.1"/>
    </source>
</evidence>
<dbReference type="GO" id="GO:0047465">
    <property type="term" value="F:N-acylglucosamine-6-phosphate 2-epimerase activity"/>
    <property type="evidence" value="ECO:0007669"/>
    <property type="project" value="UniProtKB-EC"/>
</dbReference>
<evidence type="ECO:0000256" key="1">
    <source>
        <dbReference type="ARBA" id="ARBA00000056"/>
    </source>
</evidence>
<comment type="similarity">
    <text evidence="4 7">Belongs to the NanE family.</text>
</comment>
<dbReference type="RefSeq" id="WP_113054815.1">
    <property type="nucleotide sequence ID" value="NZ_QEVW01000014.1"/>
</dbReference>
<evidence type="ECO:0000256" key="3">
    <source>
        <dbReference type="ARBA" id="ARBA00005081"/>
    </source>
</evidence>
<comment type="pathway">
    <text evidence="3 7">Amino-sugar metabolism; N-acetylneuraminate degradation; D-fructose 6-phosphate from N-acetylneuraminate: step 3/5.</text>
</comment>
<evidence type="ECO:0000256" key="5">
    <source>
        <dbReference type="ARBA" id="ARBA00023235"/>
    </source>
</evidence>
<sequence>MNLDKLDNLGLQGGLVVSCQALEHEPLHSSLIMGRMAVAAKEGGAIGIRANTAADVKEIKEQVDLPVIGIVKRNYGTNPVFITPTILEVDELAEVHAEVVAVDATLRARPDGKTLDEFVKEIRTKHPQLLLMGDISTKEEAINAERLGFDLISSTLVGYTEETAGLKLYDNQFAALREILSSVQTPVVAEGNIMTPEMAATCLEAGVYCVVVGGAITRPQQITERFVSEIAKLKQSSPSVQ</sequence>
<dbReference type="PANTHER" id="PTHR36204:SF1">
    <property type="entry name" value="N-ACETYLMANNOSAMINE-6-PHOSPHATE 2-EPIMERASE-RELATED"/>
    <property type="match status" value="1"/>
</dbReference>
<proteinExistence type="inferred from homology"/>
<comment type="function">
    <text evidence="2 7">Converts N-acetylmannosamine-6-phosphate (ManNAc-6-P) to N-acetylglucosamine-6-phosphate (GlcNAc-6-P).</text>
</comment>
<dbReference type="InterPro" id="IPR011060">
    <property type="entry name" value="RibuloseP-bd_barrel"/>
</dbReference>
<evidence type="ECO:0000256" key="7">
    <source>
        <dbReference type="HAMAP-Rule" id="MF_01235"/>
    </source>
</evidence>
<dbReference type="Proteomes" id="UP000250642">
    <property type="component" value="Unassembled WGS sequence"/>
</dbReference>
<comment type="catalytic activity">
    <reaction evidence="1 7">
        <text>an N-acyl-D-glucosamine 6-phosphate = an N-acyl-D-mannosamine 6-phosphate</text>
        <dbReference type="Rhea" id="RHEA:23932"/>
        <dbReference type="ChEBI" id="CHEBI:57599"/>
        <dbReference type="ChEBI" id="CHEBI:57666"/>
        <dbReference type="EC" id="5.1.3.9"/>
    </reaction>
</comment>
<evidence type="ECO:0000256" key="4">
    <source>
        <dbReference type="ARBA" id="ARBA00007439"/>
    </source>
</evidence>
<comment type="caution">
    <text evidence="8">The sequence shown here is derived from an EMBL/GenBank/DDBJ whole genome shotgun (WGS) entry which is preliminary data.</text>
</comment>
<dbReference type="Gene3D" id="3.20.20.70">
    <property type="entry name" value="Aldolase class I"/>
    <property type="match status" value="1"/>
</dbReference>
<dbReference type="NCBIfam" id="NF002231">
    <property type="entry name" value="PRK01130.1"/>
    <property type="match status" value="1"/>
</dbReference>
<dbReference type="PANTHER" id="PTHR36204">
    <property type="entry name" value="N-ACETYLMANNOSAMINE-6-PHOSPHATE 2-EPIMERASE-RELATED"/>
    <property type="match status" value="1"/>
</dbReference>
<reference evidence="8 9" key="1">
    <citation type="submission" date="2018-04" db="EMBL/GenBank/DDBJ databases">
        <title>Paenibacillus taichungensis Genome sequencing and assembly.</title>
        <authorList>
            <person name="Xu J."/>
            <person name="Rensing C."/>
            <person name="Mazhar H.S."/>
        </authorList>
    </citation>
    <scope>NUCLEOTIDE SEQUENCE [LARGE SCALE GENOMIC DNA]</scope>
    <source>
        <strain evidence="8 9">NC1</strain>
    </source>
</reference>
<evidence type="ECO:0000256" key="6">
    <source>
        <dbReference type="ARBA" id="ARBA00023277"/>
    </source>
</evidence>
<dbReference type="AlphaFoldDB" id="A0A329QQ68"/>
<organism evidence="8 9">
    <name type="scientific">Paenibacillus taichungensis</name>
    <dbReference type="NCBI Taxonomy" id="484184"/>
    <lineage>
        <taxon>Bacteria</taxon>
        <taxon>Bacillati</taxon>
        <taxon>Bacillota</taxon>
        <taxon>Bacilli</taxon>
        <taxon>Bacillales</taxon>
        <taxon>Paenibacillaceae</taxon>
        <taxon>Paenibacillus</taxon>
    </lineage>
</organism>
<dbReference type="CDD" id="cd04729">
    <property type="entry name" value="NanE"/>
    <property type="match status" value="1"/>
</dbReference>
<dbReference type="InterPro" id="IPR007260">
    <property type="entry name" value="NanE"/>
</dbReference>
<gene>
    <name evidence="7" type="primary">nanE</name>
    <name evidence="8" type="ORF">DC345_21365</name>
</gene>
<evidence type="ECO:0000256" key="2">
    <source>
        <dbReference type="ARBA" id="ARBA00002147"/>
    </source>
</evidence>
<dbReference type="PROSITE" id="PS51257">
    <property type="entry name" value="PROKAR_LIPOPROTEIN"/>
    <property type="match status" value="1"/>
</dbReference>
<dbReference type="InterPro" id="IPR013785">
    <property type="entry name" value="Aldolase_TIM"/>
</dbReference>
<protein>
    <recommendedName>
        <fullName evidence="7">Putative N-acetylmannosamine-6-phosphate 2-epimerase</fullName>
        <ecNumber evidence="7">5.1.3.9</ecNumber>
    </recommendedName>
    <alternativeName>
        <fullName evidence="7">ManNAc-6-P epimerase</fullName>
    </alternativeName>
</protein>
<dbReference type="EMBL" id="QEVW01000014">
    <property type="protein sequence ID" value="RAW12838.1"/>
    <property type="molecule type" value="Genomic_DNA"/>
</dbReference>
<name>A0A329QQ68_9BACL</name>
<keyword evidence="6 7" id="KW-0119">Carbohydrate metabolism</keyword>
<dbReference type="HAMAP" id="MF_01235">
    <property type="entry name" value="ManNAc6P_epimer"/>
    <property type="match status" value="1"/>
</dbReference>
<dbReference type="EC" id="5.1.3.9" evidence="7"/>